<keyword evidence="1 4" id="KW-0812">Transmembrane</keyword>
<dbReference type="InterPro" id="IPR050327">
    <property type="entry name" value="Proton-linked_MCT"/>
</dbReference>
<feature type="transmembrane region" description="Helical" evidence="4">
    <location>
        <begin position="345"/>
        <end position="368"/>
    </location>
</feature>
<name>A0ABV9F2A5_9SPHN</name>
<evidence type="ECO:0000256" key="1">
    <source>
        <dbReference type="ARBA" id="ARBA00022692"/>
    </source>
</evidence>
<evidence type="ECO:0000256" key="2">
    <source>
        <dbReference type="ARBA" id="ARBA00022989"/>
    </source>
</evidence>
<evidence type="ECO:0000256" key="4">
    <source>
        <dbReference type="SAM" id="Phobius"/>
    </source>
</evidence>
<reference evidence="7" key="1">
    <citation type="journal article" date="2019" name="Int. J. Syst. Evol. Microbiol.">
        <title>The Global Catalogue of Microorganisms (GCM) 10K type strain sequencing project: providing services to taxonomists for standard genome sequencing and annotation.</title>
        <authorList>
            <consortium name="The Broad Institute Genomics Platform"/>
            <consortium name="The Broad Institute Genome Sequencing Center for Infectious Disease"/>
            <person name="Wu L."/>
            <person name="Ma J."/>
        </authorList>
    </citation>
    <scope>NUCLEOTIDE SEQUENCE [LARGE SCALE GENOMIC DNA]</scope>
    <source>
        <strain evidence="7">NBRC 103632</strain>
    </source>
</reference>
<feature type="transmembrane region" description="Helical" evidence="4">
    <location>
        <begin position="82"/>
        <end position="99"/>
    </location>
</feature>
<dbReference type="EMBL" id="JBHSFZ010000058">
    <property type="protein sequence ID" value="MFC4595692.1"/>
    <property type="molecule type" value="Genomic_DNA"/>
</dbReference>
<evidence type="ECO:0000256" key="3">
    <source>
        <dbReference type="ARBA" id="ARBA00023136"/>
    </source>
</evidence>
<proteinExistence type="predicted"/>
<feature type="transmembrane region" description="Helical" evidence="4">
    <location>
        <begin position="311"/>
        <end position="333"/>
    </location>
</feature>
<keyword evidence="2 4" id="KW-1133">Transmembrane helix</keyword>
<evidence type="ECO:0000313" key="7">
    <source>
        <dbReference type="Proteomes" id="UP001595957"/>
    </source>
</evidence>
<feature type="transmembrane region" description="Helical" evidence="4">
    <location>
        <begin position="12"/>
        <end position="32"/>
    </location>
</feature>
<feature type="transmembrane region" description="Helical" evidence="4">
    <location>
        <begin position="374"/>
        <end position="395"/>
    </location>
</feature>
<accession>A0ABV9F2A5</accession>
<feature type="domain" description="Major facilitator superfamily (MFS) profile" evidence="5">
    <location>
        <begin position="16"/>
        <end position="399"/>
    </location>
</feature>
<dbReference type="Gene3D" id="1.20.1250.20">
    <property type="entry name" value="MFS general substrate transporter like domains"/>
    <property type="match status" value="2"/>
</dbReference>
<gene>
    <name evidence="6" type="ORF">ACFO3E_16140</name>
</gene>
<dbReference type="Pfam" id="PF07690">
    <property type="entry name" value="MFS_1"/>
    <property type="match status" value="1"/>
</dbReference>
<sequence>MSETSRLEEWRRMWPLPLTAMLGVAASGTLPYSTGVFMEALTREFGWTKAQFTSAMTCQLILLLILLPLVGRATDRFGARRVALVGLLPAFAGTVSMGLADGEIWQWWLLHVIQSAGVALIVPPVWITAVAGRFNTSRGLALAITLAGIGAGTALWPILAATYIELFGWRLAYGALALSWAVPLLPLTLIFFHDASERSVIRRRYVEAPPPVRQTMLSPVFLLLAIAAGFFTIATYAMMVHLVPILREKGLSMTTAAWIAGVTGLFSIIGRIGTGVLLDSLPTKPFGVAAFLLPAAAAALLGMSAGSVSMLLAGAALLGLAMGAESDIVAFIAARRFAHAIFGTLFSVIQTITAVTALGGAMLAGFLFDMGGSYGLFLTAVVPLSFIGGFCILLLPGARPVPAEAGTVAAKGAVAAE</sequence>
<evidence type="ECO:0000259" key="5">
    <source>
        <dbReference type="PROSITE" id="PS50850"/>
    </source>
</evidence>
<feature type="transmembrane region" description="Helical" evidence="4">
    <location>
        <begin position="255"/>
        <end position="274"/>
    </location>
</feature>
<dbReference type="Proteomes" id="UP001595957">
    <property type="component" value="Unassembled WGS sequence"/>
</dbReference>
<feature type="transmembrane region" description="Helical" evidence="4">
    <location>
        <begin position="220"/>
        <end position="243"/>
    </location>
</feature>
<feature type="transmembrane region" description="Helical" evidence="4">
    <location>
        <begin position="105"/>
        <end position="127"/>
    </location>
</feature>
<dbReference type="RefSeq" id="WP_380806186.1">
    <property type="nucleotide sequence ID" value="NZ_JBHSFZ010000058.1"/>
</dbReference>
<dbReference type="PROSITE" id="PS50850">
    <property type="entry name" value="MFS"/>
    <property type="match status" value="1"/>
</dbReference>
<organism evidence="6 7">
    <name type="scientific">Sphingobium tyrosinilyticum</name>
    <dbReference type="NCBI Taxonomy" id="2715436"/>
    <lineage>
        <taxon>Bacteria</taxon>
        <taxon>Pseudomonadati</taxon>
        <taxon>Pseudomonadota</taxon>
        <taxon>Alphaproteobacteria</taxon>
        <taxon>Sphingomonadales</taxon>
        <taxon>Sphingomonadaceae</taxon>
        <taxon>Sphingobium</taxon>
    </lineage>
</organism>
<keyword evidence="7" id="KW-1185">Reference proteome</keyword>
<dbReference type="SUPFAM" id="SSF103473">
    <property type="entry name" value="MFS general substrate transporter"/>
    <property type="match status" value="1"/>
</dbReference>
<dbReference type="PANTHER" id="PTHR11360">
    <property type="entry name" value="MONOCARBOXYLATE TRANSPORTER"/>
    <property type="match status" value="1"/>
</dbReference>
<evidence type="ECO:0000313" key="6">
    <source>
        <dbReference type="EMBL" id="MFC4595692.1"/>
    </source>
</evidence>
<feature type="transmembrane region" description="Helical" evidence="4">
    <location>
        <begin position="139"/>
        <end position="159"/>
    </location>
</feature>
<dbReference type="PANTHER" id="PTHR11360:SF290">
    <property type="entry name" value="MONOCARBOXYLATE MFS PERMEASE"/>
    <property type="match status" value="1"/>
</dbReference>
<dbReference type="InterPro" id="IPR011701">
    <property type="entry name" value="MFS"/>
</dbReference>
<comment type="caution">
    <text evidence="6">The sequence shown here is derived from an EMBL/GenBank/DDBJ whole genome shotgun (WGS) entry which is preliminary data.</text>
</comment>
<dbReference type="InterPro" id="IPR020846">
    <property type="entry name" value="MFS_dom"/>
</dbReference>
<dbReference type="InterPro" id="IPR036259">
    <property type="entry name" value="MFS_trans_sf"/>
</dbReference>
<keyword evidence="3 4" id="KW-0472">Membrane</keyword>
<protein>
    <submittedName>
        <fullName evidence="6">MFS transporter</fullName>
    </submittedName>
</protein>
<feature type="transmembrane region" description="Helical" evidence="4">
    <location>
        <begin position="286"/>
        <end position="305"/>
    </location>
</feature>
<feature type="transmembrane region" description="Helical" evidence="4">
    <location>
        <begin position="171"/>
        <end position="192"/>
    </location>
</feature>
<feature type="transmembrane region" description="Helical" evidence="4">
    <location>
        <begin position="52"/>
        <end position="70"/>
    </location>
</feature>